<dbReference type="InterPro" id="IPR005467">
    <property type="entry name" value="His_kinase_dom"/>
</dbReference>
<dbReference type="PANTHER" id="PTHR43047:SF72">
    <property type="entry name" value="OSMOSENSING HISTIDINE PROTEIN KINASE SLN1"/>
    <property type="match status" value="1"/>
</dbReference>
<keyword evidence="8 22" id="KW-0418">Kinase</keyword>
<dbReference type="InterPro" id="IPR035965">
    <property type="entry name" value="PAS-like_dom_sf"/>
</dbReference>
<keyword evidence="6" id="KW-0808">Transferase</keyword>
<keyword evidence="11 16" id="KW-0472">Membrane</keyword>
<dbReference type="InterPro" id="IPR000014">
    <property type="entry name" value="PAS"/>
</dbReference>
<dbReference type="InterPro" id="IPR003661">
    <property type="entry name" value="HisK_dim/P_dom"/>
</dbReference>
<dbReference type="InterPro" id="IPR000700">
    <property type="entry name" value="PAS-assoc_C"/>
</dbReference>
<dbReference type="SUPFAM" id="SSF52172">
    <property type="entry name" value="CheY-like"/>
    <property type="match status" value="1"/>
</dbReference>
<keyword evidence="12" id="KW-0131">Cell cycle</keyword>
<dbReference type="SUPFAM" id="SSF55874">
    <property type="entry name" value="ATPase domain of HSP90 chaperone/DNA topoisomerase II/histidine kinase"/>
    <property type="match status" value="1"/>
</dbReference>
<dbReference type="SMART" id="SM00091">
    <property type="entry name" value="PAS"/>
    <property type="match status" value="1"/>
</dbReference>
<keyword evidence="10" id="KW-0902">Two-component regulatory system</keyword>
<dbReference type="Gene3D" id="3.40.50.2300">
    <property type="match status" value="1"/>
</dbReference>
<dbReference type="EC" id="2.7.13.3" evidence="4"/>
<keyword evidence="15" id="KW-0175">Coiled coil</keyword>
<protein>
    <recommendedName>
        <fullName evidence="13">Circadian input-output histidine kinase CikA</fullName>
        <ecNumber evidence="4">2.7.13.3</ecNumber>
    </recommendedName>
</protein>
<dbReference type="PROSITE" id="PS50109">
    <property type="entry name" value="HIS_KIN"/>
    <property type="match status" value="1"/>
</dbReference>
<dbReference type="Pfam" id="PF08447">
    <property type="entry name" value="PAS_3"/>
    <property type="match status" value="1"/>
</dbReference>
<dbReference type="SUPFAM" id="SSF55785">
    <property type="entry name" value="PYP-like sensor domain (PAS domain)"/>
    <property type="match status" value="1"/>
</dbReference>
<evidence type="ECO:0000256" key="6">
    <source>
        <dbReference type="ARBA" id="ARBA00022679"/>
    </source>
</evidence>
<comment type="subcellular location">
    <subcellularLocation>
        <location evidence="2">Membrane</location>
    </subcellularLocation>
</comment>
<dbReference type="Gene3D" id="1.10.287.130">
    <property type="match status" value="1"/>
</dbReference>
<evidence type="ECO:0000259" key="18">
    <source>
        <dbReference type="PROSITE" id="PS50110"/>
    </source>
</evidence>
<dbReference type="PRINTS" id="PR00344">
    <property type="entry name" value="BCTRLSENSOR"/>
</dbReference>
<dbReference type="Gene3D" id="6.10.340.10">
    <property type="match status" value="1"/>
</dbReference>
<evidence type="ECO:0000256" key="2">
    <source>
        <dbReference type="ARBA" id="ARBA00004370"/>
    </source>
</evidence>
<feature type="domain" description="HAMP" evidence="21">
    <location>
        <begin position="204"/>
        <end position="256"/>
    </location>
</feature>
<evidence type="ECO:0000256" key="13">
    <source>
        <dbReference type="ARBA" id="ARBA00074306"/>
    </source>
</evidence>
<dbReference type="Proteomes" id="UP001050975">
    <property type="component" value="Unassembled WGS sequence"/>
</dbReference>
<feature type="domain" description="Histidine kinase" evidence="17">
    <location>
        <begin position="405"/>
        <end position="634"/>
    </location>
</feature>
<comment type="caution">
    <text evidence="22">The sequence shown here is derived from an EMBL/GenBank/DDBJ whole genome shotgun (WGS) entry which is preliminary data.</text>
</comment>
<evidence type="ECO:0000259" key="21">
    <source>
        <dbReference type="PROSITE" id="PS50885"/>
    </source>
</evidence>
<feature type="transmembrane region" description="Helical" evidence="16">
    <location>
        <begin position="183"/>
        <end position="202"/>
    </location>
</feature>
<evidence type="ECO:0000256" key="15">
    <source>
        <dbReference type="SAM" id="Coils"/>
    </source>
</evidence>
<dbReference type="SMART" id="SM00387">
    <property type="entry name" value="HATPase_c"/>
    <property type="match status" value="1"/>
</dbReference>
<dbReference type="InterPro" id="IPR001789">
    <property type="entry name" value="Sig_transdc_resp-reg_receiver"/>
</dbReference>
<dbReference type="InterPro" id="IPR004358">
    <property type="entry name" value="Sig_transdc_His_kin-like_C"/>
</dbReference>
<comment type="similarity">
    <text evidence="3">In the N-terminal section; belongs to the phytochrome family.</text>
</comment>
<sequence>MKPFPFPLRFSIPIILVLFSSLLGLFSFYREVSLSASREEEEVIDEIQLVGNQISSILEYLYRTEDAKKAEIVINRMKNDPKLRLVLLCDQNNRIIAANHDSLQNRPVSDTPAANSLPAFSQVRQKMSVRVIVSEDRQSLRAIYPIRLGATPGKLSLSPVGILLIEYDLSVEKNQAREDALQPTIESMVAIAFGCIAVWLFFNKTLTKRAARLVATSNSLARGNFNIRARLKGSDELAQIAAAFDQMADQIQTETEALQESEKRFRQLAENIGAVVWMCNPDGSQVIYVSNAYEKIWGRSCESLYASVKTWFDAIYSEDRDRIIAALPKMVQGDYDEEYRIVRADGEIRWIRDRAFPIQNEAGEIYRIAGIAEDISDRKQAEVELQQAKEAAEAANRAKSQFLANMSHELRTPLNAILGFAQIMQRDASLTREYGQYINIINDSGQHLLTLINDVLEMSKIEAGRVKLNENNFDLYRMLDSLEEILRPKATAKQLILIFERATSVPRYVTCDESKLRQVLINLVDNAIKFTAVGSVTLRGKIGKVEEITNYPLPINNYQLLFEVEDTGCGMGPEEMKNLFKPFVQTRTGQKSLEGTGLGLSISRKFVNLMGGDITVSSTLGKGSAFKFDISAIQAQMTDLPDQPQTRPVIGLAPNQPVYRLLIVEDQWENSLLLVKLLTSVGFEVKEARNGQAGVELWQEWEPHLILMDMQMPVMNGYEATQKIKATAKGQATVIIAVTGFAFEENRAAILSIGCDDFVSKPLQQDVIFAKIAEHLGVRYIYLEPNRGSSDSSPPSELTRADLAVMPDEWIAKLYQATIKCDDNCMLQLLEEIPTEYTNLKTALTDLVDEFEFEKIVELTATSD</sequence>
<dbReference type="FunFam" id="3.30.565.10:FF:000010">
    <property type="entry name" value="Sensor histidine kinase RcsC"/>
    <property type="match status" value="1"/>
</dbReference>
<feature type="domain" description="PAS" evidence="19">
    <location>
        <begin position="261"/>
        <end position="334"/>
    </location>
</feature>
<feature type="transmembrane region" description="Helical" evidence="16">
    <location>
        <begin position="6"/>
        <end position="29"/>
    </location>
</feature>
<dbReference type="InterPro" id="IPR013655">
    <property type="entry name" value="PAS_fold_3"/>
</dbReference>
<name>A0AAV3X4L5_9CYAN</name>
<evidence type="ECO:0000256" key="5">
    <source>
        <dbReference type="ARBA" id="ARBA00022553"/>
    </source>
</evidence>
<dbReference type="Pfam" id="PF02518">
    <property type="entry name" value="HATPase_c"/>
    <property type="match status" value="1"/>
</dbReference>
<dbReference type="AlphaFoldDB" id="A0AAV3X4L5"/>
<dbReference type="SUPFAM" id="SSF158472">
    <property type="entry name" value="HAMP domain-like"/>
    <property type="match status" value="1"/>
</dbReference>
<evidence type="ECO:0000256" key="8">
    <source>
        <dbReference type="ARBA" id="ARBA00022777"/>
    </source>
</evidence>
<evidence type="ECO:0000313" key="23">
    <source>
        <dbReference type="Proteomes" id="UP001050975"/>
    </source>
</evidence>
<dbReference type="FunFam" id="1.10.287.130:FF:000038">
    <property type="entry name" value="Sensory transduction histidine kinase"/>
    <property type="match status" value="1"/>
</dbReference>
<organism evidence="22 23">
    <name type="scientific">Microseira wollei NIES-4236</name>
    <dbReference type="NCBI Taxonomy" id="2530354"/>
    <lineage>
        <taxon>Bacteria</taxon>
        <taxon>Bacillati</taxon>
        <taxon>Cyanobacteriota</taxon>
        <taxon>Cyanophyceae</taxon>
        <taxon>Oscillatoriophycideae</taxon>
        <taxon>Aerosakkonematales</taxon>
        <taxon>Aerosakkonemataceae</taxon>
        <taxon>Microseira</taxon>
    </lineage>
</organism>
<evidence type="ECO:0000256" key="11">
    <source>
        <dbReference type="ARBA" id="ARBA00023136"/>
    </source>
</evidence>
<dbReference type="EMBL" id="BLAY01000002">
    <property type="protein sequence ID" value="GET35535.1"/>
    <property type="molecule type" value="Genomic_DNA"/>
</dbReference>
<keyword evidence="16" id="KW-0812">Transmembrane</keyword>
<accession>A0AAV3X4L5</accession>
<feature type="coiled-coil region" evidence="15">
    <location>
        <begin position="371"/>
        <end position="405"/>
    </location>
</feature>
<evidence type="ECO:0000256" key="10">
    <source>
        <dbReference type="ARBA" id="ARBA00023012"/>
    </source>
</evidence>
<evidence type="ECO:0000256" key="7">
    <source>
        <dbReference type="ARBA" id="ARBA00022741"/>
    </source>
</evidence>
<dbReference type="InterPro" id="IPR036890">
    <property type="entry name" value="HATPase_C_sf"/>
</dbReference>
<dbReference type="CDD" id="cd16922">
    <property type="entry name" value="HATPase_EvgS-ArcB-TorS-like"/>
    <property type="match status" value="1"/>
</dbReference>
<dbReference type="GO" id="GO:0009927">
    <property type="term" value="F:histidine phosphotransfer kinase activity"/>
    <property type="evidence" value="ECO:0007669"/>
    <property type="project" value="TreeGrafter"/>
</dbReference>
<dbReference type="InterPro" id="IPR001610">
    <property type="entry name" value="PAC"/>
</dbReference>
<evidence type="ECO:0000256" key="9">
    <source>
        <dbReference type="ARBA" id="ARBA00022840"/>
    </source>
</evidence>
<dbReference type="PROSITE" id="PS50885">
    <property type="entry name" value="HAMP"/>
    <property type="match status" value="1"/>
</dbReference>
<dbReference type="GO" id="GO:0005524">
    <property type="term" value="F:ATP binding"/>
    <property type="evidence" value="ECO:0007669"/>
    <property type="project" value="UniProtKB-KW"/>
</dbReference>
<evidence type="ECO:0000256" key="1">
    <source>
        <dbReference type="ARBA" id="ARBA00000085"/>
    </source>
</evidence>
<dbReference type="SUPFAM" id="SSF47384">
    <property type="entry name" value="Homodimeric domain of signal transducing histidine kinase"/>
    <property type="match status" value="1"/>
</dbReference>
<reference evidence="22" key="1">
    <citation type="submission" date="2019-10" db="EMBL/GenBank/DDBJ databases">
        <title>Draft genome sequece of Microseira wollei NIES-4236.</title>
        <authorList>
            <person name="Yamaguchi H."/>
            <person name="Suzuki S."/>
            <person name="Kawachi M."/>
        </authorList>
    </citation>
    <scope>NUCLEOTIDE SEQUENCE</scope>
    <source>
        <strain evidence="22">NIES-4236</strain>
    </source>
</reference>
<dbReference type="PROSITE" id="PS50110">
    <property type="entry name" value="RESPONSE_REGULATORY"/>
    <property type="match status" value="1"/>
</dbReference>
<dbReference type="InterPro" id="IPR003594">
    <property type="entry name" value="HATPase_dom"/>
</dbReference>
<evidence type="ECO:0000256" key="12">
    <source>
        <dbReference type="ARBA" id="ARBA00023306"/>
    </source>
</evidence>
<dbReference type="InterPro" id="IPR003660">
    <property type="entry name" value="HAMP_dom"/>
</dbReference>
<evidence type="ECO:0000256" key="4">
    <source>
        <dbReference type="ARBA" id="ARBA00012438"/>
    </source>
</evidence>
<dbReference type="InterPro" id="IPR011006">
    <property type="entry name" value="CheY-like_superfamily"/>
</dbReference>
<evidence type="ECO:0000259" key="17">
    <source>
        <dbReference type="PROSITE" id="PS50109"/>
    </source>
</evidence>
<feature type="coiled-coil region" evidence="15">
    <location>
        <begin position="244"/>
        <end position="271"/>
    </location>
</feature>
<dbReference type="CDD" id="cd06225">
    <property type="entry name" value="HAMP"/>
    <property type="match status" value="1"/>
</dbReference>
<evidence type="ECO:0000313" key="22">
    <source>
        <dbReference type="EMBL" id="GET35535.1"/>
    </source>
</evidence>
<evidence type="ECO:0000256" key="3">
    <source>
        <dbReference type="ARBA" id="ARBA00006402"/>
    </source>
</evidence>
<feature type="modified residue" description="4-aspartylphosphate" evidence="14">
    <location>
        <position position="709"/>
    </location>
</feature>
<dbReference type="NCBIfam" id="TIGR00229">
    <property type="entry name" value="sensory_box"/>
    <property type="match status" value="1"/>
</dbReference>
<dbReference type="SMART" id="SM00086">
    <property type="entry name" value="PAC"/>
    <property type="match status" value="1"/>
</dbReference>
<feature type="domain" description="Response regulatory" evidence="18">
    <location>
        <begin position="660"/>
        <end position="776"/>
    </location>
</feature>
<keyword evidence="16" id="KW-1133">Transmembrane helix</keyword>
<dbReference type="Pfam" id="PF00672">
    <property type="entry name" value="HAMP"/>
    <property type="match status" value="1"/>
</dbReference>
<dbReference type="SMART" id="SM00388">
    <property type="entry name" value="HisKA"/>
    <property type="match status" value="1"/>
</dbReference>
<dbReference type="Pfam" id="PF00512">
    <property type="entry name" value="HisKA"/>
    <property type="match status" value="1"/>
</dbReference>
<dbReference type="SMART" id="SM00448">
    <property type="entry name" value="REC"/>
    <property type="match status" value="1"/>
</dbReference>
<dbReference type="GO" id="GO:0005886">
    <property type="term" value="C:plasma membrane"/>
    <property type="evidence" value="ECO:0007669"/>
    <property type="project" value="TreeGrafter"/>
</dbReference>
<keyword evidence="7" id="KW-0547">Nucleotide-binding</keyword>
<evidence type="ECO:0000259" key="19">
    <source>
        <dbReference type="PROSITE" id="PS50112"/>
    </source>
</evidence>
<evidence type="ECO:0000256" key="14">
    <source>
        <dbReference type="PROSITE-ProRule" id="PRU00169"/>
    </source>
</evidence>
<dbReference type="Gene3D" id="3.30.565.10">
    <property type="entry name" value="Histidine kinase-like ATPase, C-terminal domain"/>
    <property type="match status" value="1"/>
</dbReference>
<dbReference type="CDD" id="cd00082">
    <property type="entry name" value="HisKA"/>
    <property type="match status" value="1"/>
</dbReference>
<evidence type="ECO:0000259" key="20">
    <source>
        <dbReference type="PROSITE" id="PS50113"/>
    </source>
</evidence>
<keyword evidence="9" id="KW-0067">ATP-binding</keyword>
<proteinExistence type="inferred from homology"/>
<dbReference type="PROSITE" id="PS50112">
    <property type="entry name" value="PAS"/>
    <property type="match status" value="1"/>
</dbReference>
<dbReference type="Pfam" id="PF00072">
    <property type="entry name" value="Response_reg"/>
    <property type="match status" value="1"/>
</dbReference>
<dbReference type="CDD" id="cd00130">
    <property type="entry name" value="PAS"/>
    <property type="match status" value="1"/>
</dbReference>
<feature type="domain" description="PAC" evidence="20">
    <location>
        <begin position="335"/>
        <end position="387"/>
    </location>
</feature>
<keyword evidence="23" id="KW-1185">Reference proteome</keyword>
<dbReference type="GO" id="GO:0000155">
    <property type="term" value="F:phosphorelay sensor kinase activity"/>
    <property type="evidence" value="ECO:0007669"/>
    <property type="project" value="InterPro"/>
</dbReference>
<dbReference type="SMART" id="SM00304">
    <property type="entry name" value="HAMP"/>
    <property type="match status" value="1"/>
</dbReference>
<comment type="catalytic activity">
    <reaction evidence="1">
        <text>ATP + protein L-histidine = ADP + protein N-phospho-L-histidine.</text>
        <dbReference type="EC" id="2.7.13.3"/>
    </reaction>
</comment>
<dbReference type="RefSeq" id="WP_226573199.1">
    <property type="nucleotide sequence ID" value="NZ_BLAY01000002.1"/>
</dbReference>
<dbReference type="CDD" id="cd17546">
    <property type="entry name" value="REC_hyHK_CKI1_RcsC-like"/>
    <property type="match status" value="1"/>
</dbReference>
<gene>
    <name evidence="22" type="ORF">MiSe_02770</name>
</gene>
<dbReference type="InterPro" id="IPR036097">
    <property type="entry name" value="HisK_dim/P_sf"/>
</dbReference>
<dbReference type="PANTHER" id="PTHR43047">
    <property type="entry name" value="TWO-COMPONENT HISTIDINE PROTEIN KINASE"/>
    <property type="match status" value="1"/>
</dbReference>
<dbReference type="Gene3D" id="3.30.450.20">
    <property type="entry name" value="PAS domain"/>
    <property type="match status" value="1"/>
</dbReference>
<keyword evidence="5 14" id="KW-0597">Phosphoprotein</keyword>
<evidence type="ECO:0000256" key="16">
    <source>
        <dbReference type="SAM" id="Phobius"/>
    </source>
</evidence>
<dbReference type="PROSITE" id="PS50113">
    <property type="entry name" value="PAC"/>
    <property type="match status" value="1"/>
</dbReference>